<proteinExistence type="predicted"/>
<dbReference type="Proteomes" id="UP000183832">
    <property type="component" value="Unassembled WGS sequence"/>
</dbReference>
<dbReference type="EMBL" id="CVRI01000037">
    <property type="protein sequence ID" value="CRK93339.1"/>
    <property type="molecule type" value="Genomic_DNA"/>
</dbReference>
<accession>A0A1J1HZF4</accession>
<evidence type="ECO:0000313" key="2">
    <source>
        <dbReference type="Proteomes" id="UP000183832"/>
    </source>
</evidence>
<reference evidence="1 2" key="1">
    <citation type="submission" date="2015-04" db="EMBL/GenBank/DDBJ databases">
        <authorList>
            <person name="Syromyatnikov M.Y."/>
            <person name="Popov V.N."/>
        </authorList>
    </citation>
    <scope>NUCLEOTIDE SEQUENCE [LARGE SCALE GENOMIC DNA]</scope>
</reference>
<keyword evidence="2" id="KW-1185">Reference proteome</keyword>
<protein>
    <submittedName>
        <fullName evidence="1">CLUMA_CG006880, isoform A</fullName>
    </submittedName>
</protein>
<name>A0A1J1HZF4_9DIPT</name>
<evidence type="ECO:0000313" key="1">
    <source>
        <dbReference type="EMBL" id="CRK93339.1"/>
    </source>
</evidence>
<organism evidence="1 2">
    <name type="scientific">Clunio marinus</name>
    <dbReference type="NCBI Taxonomy" id="568069"/>
    <lineage>
        <taxon>Eukaryota</taxon>
        <taxon>Metazoa</taxon>
        <taxon>Ecdysozoa</taxon>
        <taxon>Arthropoda</taxon>
        <taxon>Hexapoda</taxon>
        <taxon>Insecta</taxon>
        <taxon>Pterygota</taxon>
        <taxon>Neoptera</taxon>
        <taxon>Endopterygota</taxon>
        <taxon>Diptera</taxon>
        <taxon>Nematocera</taxon>
        <taxon>Chironomoidea</taxon>
        <taxon>Chironomidae</taxon>
        <taxon>Clunio</taxon>
    </lineage>
</organism>
<gene>
    <name evidence="1" type="ORF">CLUMA_CG006880</name>
</gene>
<dbReference type="AlphaFoldDB" id="A0A1J1HZF4"/>
<sequence>MLYVSIYKKLTLVMWLSNLTIEYFFEEKDKIEGKSRKTQALNQKLYTFSNRVVVRMFHEITSMFRFQSSKW</sequence>